<keyword evidence="18 26" id="KW-0472">Membrane</keyword>
<keyword evidence="26" id="KW-1133">Transmembrane helix</keyword>
<evidence type="ECO:0000256" key="17">
    <source>
        <dbReference type="ARBA" id="ARBA00023049"/>
    </source>
</evidence>
<evidence type="ECO:0000256" key="15">
    <source>
        <dbReference type="ARBA" id="ARBA00022857"/>
    </source>
</evidence>
<dbReference type="Gene3D" id="2.40.30.10">
    <property type="entry name" value="Translation factors"/>
    <property type="match status" value="1"/>
</dbReference>
<comment type="subcellular location">
    <subcellularLocation>
        <location evidence="3">Cell membrane</location>
        <topology evidence="3">Lipid-anchor</topology>
        <topology evidence="3">GPI-anchor</topology>
    </subcellularLocation>
</comment>
<keyword evidence="13" id="KW-0274">FAD</keyword>
<dbReference type="PANTHER" id="PTHR19384:SF84">
    <property type="entry name" value="METHIONINE SYNTHASE REDUCTASE"/>
    <property type="match status" value="1"/>
</dbReference>
<keyword evidence="11" id="KW-0732">Signal</keyword>
<evidence type="ECO:0000256" key="6">
    <source>
        <dbReference type="ARBA" id="ARBA00022605"/>
    </source>
</evidence>
<dbReference type="SUPFAM" id="SSF63737">
    <property type="entry name" value="Leukotriene A4 hydrolase N-terminal domain"/>
    <property type="match status" value="1"/>
</dbReference>
<dbReference type="Gene3D" id="3.40.50.80">
    <property type="entry name" value="Nucleotide-binding domain of ferredoxin-NADP reductase (FNR) module"/>
    <property type="match status" value="1"/>
</dbReference>
<evidence type="ECO:0000313" key="29">
    <source>
        <dbReference type="EMBL" id="CAD7277308.1"/>
    </source>
</evidence>
<evidence type="ECO:0000256" key="5">
    <source>
        <dbReference type="ARBA" id="ARBA00022475"/>
    </source>
</evidence>
<sequence>MLSKDVKRCLLIYASETGQAKSIAEEIQHSAQGHGFFLDVKCVSRVDREFDLTEEKVVIVLASTTGDGEPPETARKFYRRLKQKSLPSDHLGHLKFALLALGDTNYTNFCNFGKSVNRRLLELGAQSFCRAAWADDAIGLEVVVEPWIEDLFRALHLEFADSKSCRVCDSLFAEQFCNFEMDGVTLAHSPNLAKLELNLPPAPAPFLSIEFRDFSQDENRSHHLKNPPSLDPDSEGVFSAKFLNTVELTMKNADKLKYEIEFRPEKEITWREGDSFGLFCPNPSEEVNLVLERCGVSTQDSIREFIITKDEDTKKKVPDHLPVSGCSLVYVFTYCCSIRMPLKKAFLMALADCCENDGEKRRLLELSSRQGAAEYSKLVSDAGLTLFDLLETFISLKPDPSRLLEHFPRLQPRAYSAVYSSDICKSLKFAYTYVEFPESKTRSRRQFGVCSSWLRDKFGPDSIPLEDLSLEATHAATDKIWIYKRKSTGFHLPENHLDVPVILIGPGTGVAPYIGFLAKRKEDLKRAEKDDFKPAQCWLFFGCRHQERDFLYEGEIRKYLEEKVLDKVFVAVSGTECGFILGSSNTDQELGSCKYVQDAVRMVKHDVREHLVKNSGHVFVCGDAVGMGKAVQQVFMEILAVEGSSDPSKNEEFERMIREKRYHQDIWTSEIEAELSFRELHVLDGHVVKTTGREQKSLGSLTGVEDRLLPYRCLCDRNSLKMTEETEMRVPKDFFHFVSFPVLIMPYCMGMNMIGAFNPEAVPTGLPLSTFFKYLCDHYYYIVVVPTAFIAVGTHLIEISVALPYIRKYQLTFKAATLWILSIFFIGFPCLNALRWPDPEKIKQHLEKTGRSPEPRDSTVKVRLDDGEKVEIEKQTHETSSEKQFYHIQVEEDVNPGEILDVHIPFRGRLAEGFQGFFHVNYEDRDGSKDMVATHFQPTSARAAFPCFDEPHFKTPFKINVARPKYENLQSFSNMPIVGTKPVERDERYIWDVFDTSPPMPTYLVTFVVADFTVYTASDWFQRLICRESMKEEMTYALKILPYVFYEVRALFRAPYALPKLDHLAIVGWNGGMEHYGLITYGEDSIAVDYDIEGLEFNRRKNMSLSIICHETCHMWLGNLVTTKWWDTIWLNEGITQFFTHYVAGRVDPNSNLAEMLPISLTERAMLYDAERTAIPMVESIEKNSEIPRAFSAKRTYYRGAAITNMLMHIMSETRFISAIVNYVKKFAHKSVGQEDFFDEMDSVARIYMRIPRWHSIDDIMGPWTKQVGFPLVTVNRDYDRNMVTYSQKRFRNINGNLHSDETKWVIPITFTTEVDKDFTATSPEFWLAGQSTEKPLKLDDDDWLLVNVQRVGYYRVNYDTENWMLLVEQLQRDPLEIHVINRAQLISDAFVLASYNLVDWKVIEGLAEYLKNEEDFLPWLSASKHLYALSTYLPDYKDHREWATQLILDSQSKLMSKFSAASIGQEIAQALEIPGSRKQPKTINHNSERKGMLISIMKKLYHDFRMTGASGAHEFLIDEEVFWDQHLAHRSSGSANDSSKPNGAGKKSRVLMDCSPS</sequence>
<feature type="active site" description="Proton acceptor" evidence="22">
    <location>
        <position position="1111"/>
    </location>
</feature>
<dbReference type="InterPro" id="IPR024571">
    <property type="entry name" value="ERAP1-like_C_dom"/>
</dbReference>
<dbReference type="PROSITE" id="PS51384">
    <property type="entry name" value="FAD_FR"/>
    <property type="match status" value="1"/>
</dbReference>
<evidence type="ECO:0000256" key="8">
    <source>
        <dbReference type="ARBA" id="ARBA00022630"/>
    </source>
</evidence>
<dbReference type="EMBL" id="CAJPEX010000866">
    <property type="protein sequence ID" value="CAG0917460.1"/>
    <property type="molecule type" value="Genomic_DNA"/>
</dbReference>
<dbReference type="GO" id="GO:0030586">
    <property type="term" value="F:[methionine synthase] reductase (NADPH) activity"/>
    <property type="evidence" value="ECO:0007669"/>
    <property type="project" value="UniProtKB-EC"/>
</dbReference>
<evidence type="ECO:0000256" key="2">
    <source>
        <dbReference type="ARBA" id="ARBA00001974"/>
    </source>
</evidence>
<name>A0A7R9BLL1_9CRUS</name>
<dbReference type="Gene3D" id="1.20.990.10">
    <property type="entry name" value="NADPH-cytochrome p450 Reductase, Chain A, domain 3"/>
    <property type="match status" value="1"/>
</dbReference>
<dbReference type="PROSITE" id="PS50902">
    <property type="entry name" value="FLAVODOXIN_LIKE"/>
    <property type="match status" value="1"/>
</dbReference>
<dbReference type="CDD" id="cd09601">
    <property type="entry name" value="M1_APN-Q_like"/>
    <property type="match status" value="1"/>
</dbReference>
<feature type="transmembrane region" description="Helical" evidence="26">
    <location>
        <begin position="818"/>
        <end position="836"/>
    </location>
</feature>
<dbReference type="Proteomes" id="UP000678499">
    <property type="component" value="Unassembled WGS sequence"/>
</dbReference>
<dbReference type="Pfam" id="PF17900">
    <property type="entry name" value="Peptidase_M1_N"/>
    <property type="match status" value="1"/>
</dbReference>
<dbReference type="Pfam" id="PF01433">
    <property type="entry name" value="Peptidase_M1"/>
    <property type="match status" value="1"/>
</dbReference>
<proteinExistence type="inferred from homology"/>
<reference evidence="29" key="1">
    <citation type="submission" date="2020-11" db="EMBL/GenBank/DDBJ databases">
        <authorList>
            <person name="Tran Van P."/>
        </authorList>
    </citation>
    <scope>NUCLEOTIDE SEQUENCE</scope>
</reference>
<dbReference type="InterPro" id="IPR001433">
    <property type="entry name" value="OxRdtase_FAD/NAD-bd"/>
</dbReference>
<evidence type="ECO:0000256" key="10">
    <source>
        <dbReference type="ARBA" id="ARBA00022723"/>
    </source>
</evidence>
<dbReference type="FunFam" id="2.60.40.1910:FF:000008">
    <property type="entry name" value="Aminopeptidase"/>
    <property type="match status" value="1"/>
</dbReference>
<evidence type="ECO:0000256" key="21">
    <source>
        <dbReference type="ARBA" id="ARBA00040659"/>
    </source>
</evidence>
<dbReference type="Pfam" id="PF00258">
    <property type="entry name" value="Flavodoxin_1"/>
    <property type="match status" value="1"/>
</dbReference>
<feature type="domain" description="FAD-binding FR-type" evidence="28">
    <location>
        <begin position="235"/>
        <end position="493"/>
    </location>
</feature>
<keyword evidence="5" id="KW-1003">Cell membrane</keyword>
<dbReference type="InterPro" id="IPR014782">
    <property type="entry name" value="Peptidase_M1_dom"/>
</dbReference>
<evidence type="ECO:0000256" key="25">
    <source>
        <dbReference type="SAM" id="MobiDB-lite"/>
    </source>
</evidence>
<dbReference type="GO" id="GO:0006508">
    <property type="term" value="P:proteolysis"/>
    <property type="evidence" value="ECO:0007669"/>
    <property type="project" value="UniProtKB-KW"/>
</dbReference>
<keyword evidence="26" id="KW-0812">Transmembrane</keyword>
<dbReference type="GO" id="GO:0050667">
    <property type="term" value="P:homocysteine metabolic process"/>
    <property type="evidence" value="ECO:0007669"/>
    <property type="project" value="TreeGrafter"/>
</dbReference>
<comment type="cofactor">
    <cofactor evidence="2">
        <name>FAD</name>
        <dbReference type="ChEBI" id="CHEBI:57692"/>
    </cofactor>
</comment>
<keyword evidence="8" id="KW-0285">Flavoprotein</keyword>
<evidence type="ECO:0000256" key="19">
    <source>
        <dbReference type="ARBA" id="ARBA00023180"/>
    </source>
</evidence>
<dbReference type="GO" id="GO:0009086">
    <property type="term" value="P:methionine biosynthetic process"/>
    <property type="evidence" value="ECO:0007669"/>
    <property type="project" value="TreeGrafter"/>
</dbReference>
<feature type="compositionally biased region" description="Polar residues" evidence="25">
    <location>
        <begin position="1532"/>
        <end position="1542"/>
    </location>
</feature>
<protein>
    <recommendedName>
        <fullName evidence="21">Methionine synthase reductase</fullName>
        <ecNumber evidence="20">1.16.1.8</ecNumber>
    </recommendedName>
</protein>
<feature type="transmembrane region" description="Helical" evidence="26">
    <location>
        <begin position="499"/>
        <end position="518"/>
    </location>
</feature>
<keyword evidence="7" id="KW-0336">GPI-anchor</keyword>
<dbReference type="InterPro" id="IPR017927">
    <property type="entry name" value="FAD-bd_FR_type"/>
</dbReference>
<evidence type="ECO:0000256" key="23">
    <source>
        <dbReference type="PIRSR" id="PIRSR634016-3"/>
    </source>
</evidence>
<evidence type="ECO:0000256" key="24">
    <source>
        <dbReference type="PIRSR" id="PIRSR634016-4"/>
    </source>
</evidence>
<feature type="binding site" evidence="23">
    <location>
        <position position="1114"/>
    </location>
    <ligand>
        <name>Zn(2+)</name>
        <dbReference type="ChEBI" id="CHEBI:29105"/>
        <note>catalytic</note>
    </ligand>
</feature>
<dbReference type="GO" id="GO:0008237">
    <property type="term" value="F:metallopeptidase activity"/>
    <property type="evidence" value="ECO:0007669"/>
    <property type="project" value="UniProtKB-KW"/>
</dbReference>
<dbReference type="GO" id="GO:0005886">
    <property type="term" value="C:plasma membrane"/>
    <property type="evidence" value="ECO:0007669"/>
    <property type="project" value="UniProtKB-SubCell"/>
</dbReference>
<keyword evidence="16" id="KW-0560">Oxidoreductase</keyword>
<dbReference type="Pfam" id="PF11838">
    <property type="entry name" value="ERAP1_C"/>
    <property type="match status" value="1"/>
</dbReference>
<feature type="region of interest" description="Disordered" evidence="25">
    <location>
        <begin position="1531"/>
        <end position="1558"/>
    </location>
</feature>
<evidence type="ECO:0000256" key="14">
    <source>
        <dbReference type="ARBA" id="ARBA00022833"/>
    </source>
</evidence>
<dbReference type="SUPFAM" id="SSF52218">
    <property type="entry name" value="Flavoproteins"/>
    <property type="match status" value="1"/>
</dbReference>
<dbReference type="InterPro" id="IPR008254">
    <property type="entry name" value="Flavodoxin/NO_synth"/>
</dbReference>
<dbReference type="InterPro" id="IPR001930">
    <property type="entry name" value="Peptidase_M1"/>
</dbReference>
<dbReference type="PANTHER" id="PTHR19384">
    <property type="entry name" value="NITRIC OXIDE SYNTHASE-RELATED"/>
    <property type="match status" value="1"/>
</dbReference>
<evidence type="ECO:0000259" key="27">
    <source>
        <dbReference type="PROSITE" id="PS50902"/>
    </source>
</evidence>
<evidence type="ECO:0000256" key="18">
    <source>
        <dbReference type="ARBA" id="ARBA00023136"/>
    </source>
</evidence>
<dbReference type="SUPFAM" id="SSF63380">
    <property type="entry name" value="Riboflavin synthase domain-like"/>
    <property type="match status" value="1"/>
</dbReference>
<dbReference type="OrthoDB" id="1856718at2759"/>
<keyword evidence="12" id="KW-0378">Hydrolase</keyword>
<feature type="binding site" evidence="23">
    <location>
        <position position="1133"/>
    </location>
    <ligand>
        <name>Zn(2+)</name>
        <dbReference type="ChEBI" id="CHEBI:29105"/>
        <note>catalytic</note>
    </ligand>
</feature>
<keyword evidence="10 23" id="KW-0479">Metal-binding</keyword>
<feature type="site" description="Transition state stabilizer" evidence="24">
    <location>
        <position position="1197"/>
    </location>
</feature>
<dbReference type="InterPro" id="IPR029039">
    <property type="entry name" value="Flavoprotein-like_sf"/>
</dbReference>
<dbReference type="InterPro" id="IPR039261">
    <property type="entry name" value="FNR_nucleotide-bd"/>
</dbReference>
<evidence type="ECO:0000256" key="26">
    <source>
        <dbReference type="SAM" id="Phobius"/>
    </source>
</evidence>
<dbReference type="Gene3D" id="1.10.390.10">
    <property type="entry name" value="Neutral Protease Domain 2"/>
    <property type="match status" value="1"/>
</dbReference>
<evidence type="ECO:0000256" key="13">
    <source>
        <dbReference type="ARBA" id="ARBA00022827"/>
    </source>
</evidence>
<keyword evidence="6" id="KW-0028">Amino-acid biosynthesis</keyword>
<evidence type="ECO:0000256" key="7">
    <source>
        <dbReference type="ARBA" id="ARBA00022622"/>
    </source>
</evidence>
<evidence type="ECO:0000256" key="9">
    <source>
        <dbReference type="ARBA" id="ARBA00022670"/>
    </source>
</evidence>
<evidence type="ECO:0000256" key="22">
    <source>
        <dbReference type="PIRSR" id="PIRSR634016-1"/>
    </source>
</evidence>
<dbReference type="GO" id="GO:0010181">
    <property type="term" value="F:FMN binding"/>
    <property type="evidence" value="ECO:0007669"/>
    <property type="project" value="InterPro"/>
</dbReference>
<dbReference type="GO" id="GO:0005829">
    <property type="term" value="C:cytosol"/>
    <property type="evidence" value="ECO:0007669"/>
    <property type="project" value="TreeGrafter"/>
</dbReference>
<evidence type="ECO:0000256" key="4">
    <source>
        <dbReference type="ARBA" id="ARBA00010136"/>
    </source>
</evidence>
<keyword evidence="15" id="KW-0521">NADP</keyword>
<keyword evidence="9" id="KW-0645">Protease</keyword>
<dbReference type="Gene3D" id="3.40.50.360">
    <property type="match status" value="1"/>
</dbReference>
<dbReference type="Gene3D" id="2.60.40.1730">
    <property type="entry name" value="tricorn interacting facor f3 domain"/>
    <property type="match status" value="1"/>
</dbReference>
<dbReference type="Pfam" id="PF00175">
    <property type="entry name" value="NAD_binding_1"/>
    <property type="match status" value="1"/>
</dbReference>
<organism evidence="29">
    <name type="scientific">Notodromas monacha</name>
    <dbReference type="NCBI Taxonomy" id="399045"/>
    <lineage>
        <taxon>Eukaryota</taxon>
        <taxon>Metazoa</taxon>
        <taxon>Ecdysozoa</taxon>
        <taxon>Arthropoda</taxon>
        <taxon>Crustacea</taxon>
        <taxon>Oligostraca</taxon>
        <taxon>Ostracoda</taxon>
        <taxon>Podocopa</taxon>
        <taxon>Podocopida</taxon>
        <taxon>Cypridocopina</taxon>
        <taxon>Cypridoidea</taxon>
        <taxon>Cyprididae</taxon>
        <taxon>Notodromas</taxon>
    </lineage>
</organism>
<evidence type="ECO:0000256" key="3">
    <source>
        <dbReference type="ARBA" id="ARBA00004609"/>
    </source>
</evidence>
<dbReference type="InterPro" id="IPR017938">
    <property type="entry name" value="Riboflavin_synthase-like_b-brl"/>
</dbReference>
<dbReference type="GO" id="GO:0008270">
    <property type="term" value="F:zinc ion binding"/>
    <property type="evidence" value="ECO:0007669"/>
    <property type="project" value="InterPro"/>
</dbReference>
<feature type="binding site" evidence="23">
    <location>
        <position position="1110"/>
    </location>
    <ligand>
        <name>Zn(2+)</name>
        <dbReference type="ChEBI" id="CHEBI:29105"/>
        <note>catalytic</note>
    </ligand>
</feature>
<dbReference type="GO" id="GO:0050660">
    <property type="term" value="F:flavin adenine dinucleotide binding"/>
    <property type="evidence" value="ECO:0007669"/>
    <property type="project" value="TreeGrafter"/>
</dbReference>
<evidence type="ECO:0000259" key="28">
    <source>
        <dbReference type="PROSITE" id="PS51384"/>
    </source>
</evidence>
<evidence type="ECO:0000256" key="16">
    <source>
        <dbReference type="ARBA" id="ARBA00023002"/>
    </source>
</evidence>
<evidence type="ECO:0000256" key="11">
    <source>
        <dbReference type="ARBA" id="ARBA00022729"/>
    </source>
</evidence>
<comment type="cofactor">
    <cofactor evidence="23">
        <name>Zn(2+)</name>
        <dbReference type="ChEBI" id="CHEBI:29105"/>
    </cofactor>
    <text evidence="23">Binds 1 zinc ion per subunit.</text>
</comment>
<keyword evidence="14 23" id="KW-0862">Zinc</keyword>
<keyword evidence="19" id="KW-0325">Glycoprotein</keyword>
<keyword evidence="17" id="KW-0482">Metalloprotease</keyword>
<dbReference type="InterPro" id="IPR023173">
    <property type="entry name" value="NADPH_Cyt_P450_Rdtase_alpha"/>
</dbReference>
<dbReference type="FunFam" id="3.40.50.360:FF:000059">
    <property type="entry name" value="5-methyltetrahydrofolate-homocysteine methyltransferase reductase"/>
    <property type="match status" value="1"/>
</dbReference>
<dbReference type="InterPro" id="IPR027268">
    <property type="entry name" value="Peptidase_M4/M1_CTD_sf"/>
</dbReference>
<comment type="similarity">
    <text evidence="4">Belongs to the peptidase M1 family.</text>
</comment>
<evidence type="ECO:0000256" key="12">
    <source>
        <dbReference type="ARBA" id="ARBA00022801"/>
    </source>
</evidence>
<dbReference type="PRINTS" id="PR00756">
    <property type="entry name" value="ALADIPTASE"/>
</dbReference>
<dbReference type="InterPro" id="IPR045357">
    <property type="entry name" value="Aminopeptidase_N-like_N"/>
</dbReference>
<accession>A0A7R9BLL1</accession>
<evidence type="ECO:0000313" key="30">
    <source>
        <dbReference type="Proteomes" id="UP000678499"/>
    </source>
</evidence>
<evidence type="ECO:0000256" key="20">
    <source>
        <dbReference type="ARBA" id="ARBA00039088"/>
    </source>
</evidence>
<dbReference type="SUPFAM" id="SSF52343">
    <property type="entry name" value="Ferredoxin reductase-like, C-terminal NADP-linked domain"/>
    <property type="match status" value="1"/>
</dbReference>
<dbReference type="InterPro" id="IPR034016">
    <property type="entry name" value="M1_APN-typ"/>
</dbReference>
<gene>
    <name evidence="29" type="ORF">NMOB1V02_LOCUS5042</name>
</gene>
<feature type="domain" description="Flavodoxin-like" evidence="27">
    <location>
        <begin position="9"/>
        <end position="152"/>
    </location>
</feature>
<keyword evidence="7" id="KW-0449">Lipoprotein</keyword>
<dbReference type="SUPFAM" id="SSF55486">
    <property type="entry name" value="Metalloproteases ('zincins'), catalytic domain"/>
    <property type="match status" value="1"/>
</dbReference>
<dbReference type="InterPro" id="IPR003097">
    <property type="entry name" value="CysJ-like_FAD-binding"/>
</dbReference>
<keyword evidence="30" id="KW-1185">Reference proteome</keyword>
<comment type="cofactor">
    <cofactor evidence="1">
        <name>FMN</name>
        <dbReference type="ChEBI" id="CHEBI:58210"/>
    </cofactor>
</comment>
<dbReference type="EC" id="1.16.1.8" evidence="20"/>
<dbReference type="InterPro" id="IPR042097">
    <property type="entry name" value="Aminopeptidase_N-like_N_sf"/>
</dbReference>
<evidence type="ECO:0000256" key="1">
    <source>
        <dbReference type="ARBA" id="ARBA00001917"/>
    </source>
</evidence>
<dbReference type="FunFam" id="1.20.990.10:FF:000007">
    <property type="entry name" value="Methionine synthase reductase"/>
    <property type="match status" value="1"/>
</dbReference>
<dbReference type="GO" id="GO:0098552">
    <property type="term" value="C:side of membrane"/>
    <property type="evidence" value="ECO:0007669"/>
    <property type="project" value="UniProtKB-KW"/>
</dbReference>
<feature type="transmembrane region" description="Helical" evidence="26">
    <location>
        <begin position="778"/>
        <end position="806"/>
    </location>
</feature>
<dbReference type="Pfam" id="PF00667">
    <property type="entry name" value="FAD_binding_1"/>
    <property type="match status" value="1"/>
</dbReference>
<dbReference type="EMBL" id="OA882903">
    <property type="protein sequence ID" value="CAD7277308.1"/>
    <property type="molecule type" value="Genomic_DNA"/>
</dbReference>
<dbReference type="Gene3D" id="2.60.40.1910">
    <property type="match status" value="1"/>
</dbReference>
<feature type="transmembrane region" description="Helical" evidence="26">
    <location>
        <begin position="734"/>
        <end position="758"/>
    </location>
</feature>
<dbReference type="Gene3D" id="1.25.50.20">
    <property type="match status" value="1"/>
</dbReference>